<accession>A0A093UZR1</accession>
<protein>
    <submittedName>
        <fullName evidence="1">Uncharacterized protein</fullName>
    </submittedName>
</protein>
<evidence type="ECO:0000313" key="1">
    <source>
        <dbReference type="EMBL" id="KFX43229.1"/>
    </source>
</evidence>
<organism evidence="1">
    <name type="scientific">Talaromyces marneffei PM1</name>
    <dbReference type="NCBI Taxonomy" id="1077442"/>
    <lineage>
        <taxon>Eukaryota</taxon>
        <taxon>Fungi</taxon>
        <taxon>Dikarya</taxon>
        <taxon>Ascomycota</taxon>
        <taxon>Pezizomycotina</taxon>
        <taxon>Eurotiomycetes</taxon>
        <taxon>Eurotiomycetidae</taxon>
        <taxon>Eurotiales</taxon>
        <taxon>Trichocomaceae</taxon>
        <taxon>Talaromyces</taxon>
        <taxon>Talaromyces sect. Talaromyces</taxon>
    </lineage>
</organism>
<dbReference type="AlphaFoldDB" id="A0A093UZR1"/>
<proteinExistence type="predicted"/>
<sequence>MQSSNVDAYKSMGQHHFNQMTRYSSPAVKKIDPMSMTRLDRCTGHNHIVLG</sequence>
<gene>
    <name evidence="1" type="ORF">GQ26_0370720</name>
</gene>
<dbReference type="HOGENOM" id="CLU_3108044_0_0_1"/>
<reference evidence="1" key="1">
    <citation type="journal article" date="2014" name="PLoS Genet.">
        <title>Signature Gene Expression Reveals Novel Clues to the Molecular Mechanisms of Dimorphic Transition in Penicillium marneffei.</title>
        <authorList>
            <person name="Yang E."/>
            <person name="Wang G."/>
            <person name="Cai J."/>
            <person name="Woo P.C."/>
            <person name="Lau S.K."/>
            <person name="Yuen K.-Y."/>
            <person name="Chow W.-N."/>
            <person name="Lin X."/>
        </authorList>
    </citation>
    <scope>NUCLEOTIDE SEQUENCE [LARGE SCALE GENOMIC DNA]</scope>
    <source>
        <strain evidence="1">PM1</strain>
    </source>
</reference>
<name>A0A093UZR1_TALMA</name>
<comment type="caution">
    <text evidence="1">The sequence shown here is derived from an EMBL/GenBank/DDBJ whole genome shotgun (WGS) entry which is preliminary data.</text>
</comment>
<dbReference type="EMBL" id="JPOX01000037">
    <property type="protein sequence ID" value="KFX43229.1"/>
    <property type="molecule type" value="Genomic_DNA"/>
</dbReference>